<dbReference type="Proteomes" id="UP000004931">
    <property type="component" value="Unassembled WGS sequence"/>
</dbReference>
<dbReference type="InterPro" id="IPR051792">
    <property type="entry name" value="GGT_bact"/>
</dbReference>
<dbReference type="MEROPS" id="T03.001"/>
<evidence type="ECO:0000256" key="12">
    <source>
        <dbReference type="SAM" id="Phobius"/>
    </source>
</evidence>
<name>A0YF83_9GAMM</name>
<feature type="binding site" evidence="10">
    <location>
        <position position="519"/>
    </location>
    <ligand>
        <name>L-glutamate</name>
        <dbReference type="ChEBI" id="CHEBI:29985"/>
    </ligand>
</feature>
<dbReference type="Gene3D" id="3.60.20.40">
    <property type="match status" value="1"/>
</dbReference>
<comment type="caution">
    <text evidence="13">The sequence shown here is derived from an EMBL/GenBank/DDBJ whole genome shotgun (WGS) entry which is preliminary data.</text>
</comment>
<keyword evidence="4 11" id="KW-0808">Transferase</keyword>
<feature type="binding site" evidence="10">
    <location>
        <begin position="444"/>
        <end position="446"/>
    </location>
    <ligand>
        <name>L-glutamate</name>
        <dbReference type="ChEBI" id="CHEBI:29985"/>
    </ligand>
</feature>
<evidence type="ECO:0000313" key="14">
    <source>
        <dbReference type="Proteomes" id="UP000004931"/>
    </source>
</evidence>
<feature type="active site" description="Nucleophile" evidence="9">
    <location>
        <position position="426"/>
    </location>
</feature>
<dbReference type="GO" id="GO:0036374">
    <property type="term" value="F:glutathione hydrolase activity"/>
    <property type="evidence" value="ECO:0007669"/>
    <property type="project" value="UniProtKB-UniRule"/>
</dbReference>
<keyword evidence="14" id="KW-1185">Reference proteome</keyword>
<evidence type="ECO:0000256" key="11">
    <source>
        <dbReference type="RuleBase" id="RU368036"/>
    </source>
</evidence>
<protein>
    <recommendedName>
        <fullName evidence="11">Glutathione hydrolase proenzyme</fullName>
        <ecNumber evidence="11">2.3.2.2</ecNumber>
        <ecNumber evidence="11">3.4.19.13</ecNumber>
    </recommendedName>
    <component>
        <recommendedName>
            <fullName evidence="11">Glutathione hydrolase large chain</fullName>
        </recommendedName>
    </component>
    <component>
        <recommendedName>
            <fullName evidence="11">Glutathione hydrolase small chain</fullName>
        </recommendedName>
    </component>
</protein>
<feature type="binding site" evidence="10">
    <location>
        <position position="151"/>
    </location>
    <ligand>
        <name>L-glutamate</name>
        <dbReference type="ChEBI" id="CHEBI:29985"/>
    </ligand>
</feature>
<organism evidence="13 14">
    <name type="scientific">marine gamma proteobacterium HTCC2143</name>
    <dbReference type="NCBI Taxonomy" id="247633"/>
    <lineage>
        <taxon>Bacteria</taxon>
        <taxon>Pseudomonadati</taxon>
        <taxon>Pseudomonadota</taxon>
        <taxon>Gammaproteobacteria</taxon>
        <taxon>Cellvibrionales</taxon>
        <taxon>Spongiibacteraceae</taxon>
        <taxon>BD1-7 clade</taxon>
    </lineage>
</organism>
<dbReference type="InterPro" id="IPR029055">
    <property type="entry name" value="Ntn_hydrolases_N"/>
</dbReference>
<dbReference type="InterPro" id="IPR043137">
    <property type="entry name" value="GGT_ssub_C"/>
</dbReference>
<keyword evidence="11" id="KW-0317">Glutathione biosynthesis</keyword>
<gene>
    <name evidence="13" type="ORF">GP2143_01027</name>
</gene>
<dbReference type="Gene3D" id="1.10.246.130">
    <property type="match status" value="1"/>
</dbReference>
<dbReference type="STRING" id="247633.GP2143_01027"/>
<evidence type="ECO:0000256" key="4">
    <source>
        <dbReference type="ARBA" id="ARBA00022679"/>
    </source>
</evidence>
<dbReference type="SUPFAM" id="SSF56235">
    <property type="entry name" value="N-terminal nucleophile aminohydrolases (Ntn hydrolases)"/>
    <property type="match status" value="1"/>
</dbReference>
<reference evidence="13 14" key="1">
    <citation type="journal article" date="2010" name="J. Bacteriol.">
        <title>Genome sequence of the oligotrophic marine Gammaproteobacterium HTCC2143, isolated from the Oregon Coast.</title>
        <authorList>
            <person name="Oh H.M."/>
            <person name="Kang I."/>
            <person name="Ferriera S."/>
            <person name="Giovannoni S.J."/>
            <person name="Cho J.C."/>
        </authorList>
    </citation>
    <scope>NUCLEOTIDE SEQUENCE [LARGE SCALE GENOMIC DNA]</scope>
    <source>
        <strain evidence="13 14">HTCC2143</strain>
    </source>
</reference>
<keyword evidence="6 11" id="KW-0865">Zymogen</keyword>
<evidence type="ECO:0000256" key="7">
    <source>
        <dbReference type="ARBA" id="ARBA00023315"/>
    </source>
</evidence>
<evidence type="ECO:0000256" key="5">
    <source>
        <dbReference type="ARBA" id="ARBA00022801"/>
    </source>
</evidence>
<comment type="pathway">
    <text evidence="11">Sulfur metabolism; glutathione metabolism.</text>
</comment>
<dbReference type="Pfam" id="PF01019">
    <property type="entry name" value="G_glu_transpept"/>
    <property type="match status" value="1"/>
</dbReference>
<dbReference type="eggNOG" id="COG0405">
    <property type="taxonomic scope" value="Bacteria"/>
</dbReference>
<dbReference type="PROSITE" id="PS00462">
    <property type="entry name" value="G_GLU_TRANSPEPTIDASE"/>
    <property type="match status" value="1"/>
</dbReference>
<comment type="similarity">
    <text evidence="3 11">Belongs to the gamma-glutamyltransferase family.</text>
</comment>
<dbReference type="InterPro" id="IPR055262">
    <property type="entry name" value="GGT_CS"/>
</dbReference>
<comment type="catalytic activity">
    <reaction evidence="1 11">
        <text>an S-substituted glutathione + H2O = an S-substituted L-cysteinylglycine + L-glutamate</text>
        <dbReference type="Rhea" id="RHEA:59468"/>
        <dbReference type="ChEBI" id="CHEBI:15377"/>
        <dbReference type="ChEBI" id="CHEBI:29985"/>
        <dbReference type="ChEBI" id="CHEBI:90779"/>
        <dbReference type="ChEBI" id="CHEBI:143103"/>
        <dbReference type="EC" id="3.4.19.13"/>
    </reaction>
</comment>
<dbReference type="PANTHER" id="PTHR43199:SF1">
    <property type="entry name" value="GLUTATHIONE HYDROLASE PROENZYME"/>
    <property type="match status" value="1"/>
</dbReference>
<keyword evidence="12" id="KW-0812">Transmembrane</keyword>
<evidence type="ECO:0000313" key="13">
    <source>
        <dbReference type="EMBL" id="EAW30678.1"/>
    </source>
</evidence>
<dbReference type="InterPro" id="IPR043138">
    <property type="entry name" value="GGT_lsub"/>
</dbReference>
<keyword evidence="7 11" id="KW-0012">Acyltransferase</keyword>
<comment type="catalytic activity">
    <reaction evidence="2 11">
        <text>glutathione + H2O = L-cysteinylglycine + L-glutamate</text>
        <dbReference type="Rhea" id="RHEA:28807"/>
        <dbReference type="ChEBI" id="CHEBI:15377"/>
        <dbReference type="ChEBI" id="CHEBI:29985"/>
        <dbReference type="ChEBI" id="CHEBI:57925"/>
        <dbReference type="ChEBI" id="CHEBI:61694"/>
        <dbReference type="EC" id="3.4.19.13"/>
    </reaction>
</comment>
<keyword evidence="12" id="KW-1133">Transmembrane helix</keyword>
<proteinExistence type="inferred from homology"/>
<dbReference type="EC" id="2.3.2.2" evidence="11"/>
<dbReference type="EMBL" id="AAVT01000007">
    <property type="protein sequence ID" value="EAW30678.1"/>
    <property type="molecule type" value="Genomic_DNA"/>
</dbReference>
<dbReference type="PANTHER" id="PTHR43199">
    <property type="entry name" value="GLUTATHIONE HYDROLASE"/>
    <property type="match status" value="1"/>
</dbReference>
<evidence type="ECO:0000256" key="8">
    <source>
        <dbReference type="ARBA" id="ARBA00047417"/>
    </source>
</evidence>
<dbReference type="NCBIfam" id="TIGR00066">
    <property type="entry name" value="g_glut_trans"/>
    <property type="match status" value="1"/>
</dbReference>
<dbReference type="GO" id="GO:0006750">
    <property type="term" value="P:glutathione biosynthetic process"/>
    <property type="evidence" value="ECO:0007669"/>
    <property type="project" value="UniProtKB-KW"/>
</dbReference>
<dbReference type="UniPathway" id="UPA00204"/>
<comment type="PTM">
    <text evidence="11">Cleaved by autocatalysis into a large and a small subunit.</text>
</comment>
<evidence type="ECO:0000256" key="1">
    <source>
        <dbReference type="ARBA" id="ARBA00001049"/>
    </source>
</evidence>
<feature type="binding site" evidence="10">
    <location>
        <position position="468"/>
    </location>
    <ligand>
        <name>L-glutamate</name>
        <dbReference type="ChEBI" id="CHEBI:29985"/>
    </ligand>
</feature>
<evidence type="ECO:0000256" key="9">
    <source>
        <dbReference type="PIRSR" id="PIRSR600101-1"/>
    </source>
</evidence>
<comment type="catalytic activity">
    <reaction evidence="8 11">
        <text>an N-terminal (5-L-glutamyl)-[peptide] + an alpha-amino acid = 5-L-glutamyl amino acid + an N-terminal L-alpha-aminoacyl-[peptide]</text>
        <dbReference type="Rhea" id="RHEA:23904"/>
        <dbReference type="Rhea" id="RHEA-COMP:9780"/>
        <dbReference type="Rhea" id="RHEA-COMP:9795"/>
        <dbReference type="ChEBI" id="CHEBI:77644"/>
        <dbReference type="ChEBI" id="CHEBI:78597"/>
        <dbReference type="ChEBI" id="CHEBI:78599"/>
        <dbReference type="ChEBI" id="CHEBI:78608"/>
        <dbReference type="EC" id="2.3.2.2"/>
    </reaction>
</comment>
<comment type="subunit">
    <text evidence="11">This enzyme consists of two polypeptide chains, which are synthesized in precursor form from a single polypeptide.</text>
</comment>
<evidence type="ECO:0000256" key="6">
    <source>
        <dbReference type="ARBA" id="ARBA00023145"/>
    </source>
</evidence>
<evidence type="ECO:0000256" key="2">
    <source>
        <dbReference type="ARBA" id="ARBA00001089"/>
    </source>
</evidence>
<evidence type="ECO:0000256" key="3">
    <source>
        <dbReference type="ARBA" id="ARBA00009381"/>
    </source>
</evidence>
<feature type="transmembrane region" description="Helical" evidence="12">
    <location>
        <begin position="12"/>
        <end position="39"/>
    </location>
</feature>
<sequence>MTNKYLQKAYAAVVFWLIVHGVFLRGLIMVVSSVFGVALQNSKQLRLAFCLALFCSFSIASEDNNGYVADYSQPQNYARTSRNDAGAVATVHPLATEAGLKVLNNGGNAIDAAVAAALTLGVVDSHNSGIGGGNFAVIHFADGTVQAIDGREMAAKAAHRDMYMRNGEADGSLSKTGALSIGVPGSLAVYEYMIDHGGKLTLKELLLSAADIADKGFVLSQVSADRLKSTAERLRLFPASAAILLDDKGEPWNAGHLLIQQDLATTYKNIAKHGVDYFYRGDFAKAVDGWMAANSGIVTFDDFDGYRMLIREPVKSEYRGYTIYGFPPPSSGGVHVAQILNMLANFDVAALSDADRYHVLSESMKRAFADRAHFLGDPDFVPVPKGLMDRAYADQLAAQITMDAASTDVQHGLPPRADIDLFGKHTTHISAADKWGNWVSITTTVNTSFGSKVIIPGTGVIMNNQMDDFSIHPGVPNAFGLVGKEANSVQPGKRPLSSMSPTIVVKDGKPVISIGAAGGPTIITQVVQGLVNMIDLAMPVEQALATPRIHNQWRPPVNMIESSIDPAIKTELEGRGHAFYVRPYGGSSQAIRASADGGFEAAAEPRIVKRNRSQ</sequence>
<accession>A0YF83</accession>
<dbReference type="GO" id="GO:0006751">
    <property type="term" value="P:glutathione catabolic process"/>
    <property type="evidence" value="ECO:0007669"/>
    <property type="project" value="UniProtKB-UniRule"/>
</dbReference>
<feature type="binding site" evidence="10">
    <location>
        <begin position="497"/>
        <end position="498"/>
    </location>
    <ligand>
        <name>L-glutamate</name>
        <dbReference type="ChEBI" id="CHEBI:29985"/>
    </ligand>
</feature>
<evidence type="ECO:0000256" key="10">
    <source>
        <dbReference type="PIRSR" id="PIRSR600101-2"/>
    </source>
</evidence>
<keyword evidence="12" id="KW-0472">Membrane</keyword>
<dbReference type="InterPro" id="IPR000101">
    <property type="entry name" value="GGT_peptidase"/>
</dbReference>
<dbReference type="PRINTS" id="PR01210">
    <property type="entry name" value="GGTRANSPTASE"/>
</dbReference>
<keyword evidence="5 11" id="KW-0378">Hydrolase</keyword>
<dbReference type="GO" id="GO:0103068">
    <property type="term" value="F:leukotriene C4 gamma-glutamyl transferase activity"/>
    <property type="evidence" value="ECO:0007669"/>
    <property type="project" value="UniProtKB-EC"/>
</dbReference>
<dbReference type="AlphaFoldDB" id="A0YF83"/>
<dbReference type="EC" id="3.4.19.13" evidence="11"/>